<organism evidence="1 4">
    <name type="scientific">Pseudoduganella albidiflava</name>
    <dbReference type="NCBI Taxonomy" id="321983"/>
    <lineage>
        <taxon>Bacteria</taxon>
        <taxon>Pseudomonadati</taxon>
        <taxon>Pseudomonadota</taxon>
        <taxon>Betaproteobacteria</taxon>
        <taxon>Burkholderiales</taxon>
        <taxon>Oxalobacteraceae</taxon>
        <taxon>Telluria group</taxon>
        <taxon>Pseudoduganella</taxon>
    </lineage>
</organism>
<proteinExistence type="predicted"/>
<sequence length="81" mass="8950">MITVECRSDLARDAAGRFATELLITRCRTGAEQALMPQHRWFAATTQGLHDWLREGGFQSEIAAVRRPAAAGGQGNDHSRR</sequence>
<dbReference type="OrthoDB" id="8757879at2"/>
<dbReference type="RefSeq" id="WP_131144304.1">
    <property type="nucleotide sequence ID" value="NZ_BMWV01000020.1"/>
</dbReference>
<evidence type="ECO:0000313" key="3">
    <source>
        <dbReference type="Proteomes" id="UP000292307"/>
    </source>
</evidence>
<reference evidence="1" key="1">
    <citation type="journal article" date="2014" name="Int. J. Syst. Evol. Microbiol.">
        <title>Complete genome sequence of Corynebacterium casei LMG S-19264T (=DSM 44701T), isolated from a smear-ripened cheese.</title>
        <authorList>
            <consortium name="US DOE Joint Genome Institute (JGI-PGF)"/>
            <person name="Walter F."/>
            <person name="Albersmeier A."/>
            <person name="Kalinowski J."/>
            <person name="Ruckert C."/>
        </authorList>
    </citation>
    <scope>NUCLEOTIDE SEQUENCE</scope>
    <source>
        <strain evidence="1">KCTC 12343</strain>
    </source>
</reference>
<reference evidence="1" key="3">
    <citation type="submission" date="2022-12" db="EMBL/GenBank/DDBJ databases">
        <authorList>
            <person name="Sun Q."/>
            <person name="Kim S."/>
        </authorList>
    </citation>
    <scope>NUCLEOTIDE SEQUENCE</scope>
    <source>
        <strain evidence="1">KCTC 12343</strain>
    </source>
</reference>
<dbReference type="EMBL" id="BMWV01000020">
    <property type="protein sequence ID" value="GGY66298.1"/>
    <property type="molecule type" value="Genomic_DNA"/>
</dbReference>
<evidence type="ECO:0000313" key="1">
    <source>
        <dbReference type="EMBL" id="GGY66298.1"/>
    </source>
</evidence>
<dbReference type="EMBL" id="CP036401">
    <property type="protein sequence ID" value="QBI00161.1"/>
    <property type="molecule type" value="Genomic_DNA"/>
</dbReference>
<dbReference type="Proteomes" id="UP000292307">
    <property type="component" value="Chromosome"/>
</dbReference>
<evidence type="ECO:0000313" key="4">
    <source>
        <dbReference type="Proteomes" id="UP000628442"/>
    </source>
</evidence>
<dbReference type="Proteomes" id="UP000628442">
    <property type="component" value="Unassembled WGS sequence"/>
</dbReference>
<reference evidence="2 3" key="2">
    <citation type="submission" date="2019-02" db="EMBL/GenBank/DDBJ databases">
        <title>Draft Genome Sequences of Six Type Strains of the Genus Massilia.</title>
        <authorList>
            <person name="Miess H."/>
            <person name="Frediansyhah A."/>
            <person name="Gross H."/>
        </authorList>
    </citation>
    <scope>NUCLEOTIDE SEQUENCE [LARGE SCALE GENOMIC DNA]</scope>
    <source>
        <strain evidence="2 3">DSM 17472</strain>
    </source>
</reference>
<dbReference type="AlphaFoldDB" id="A0A411WTQ1"/>
<evidence type="ECO:0000313" key="2">
    <source>
        <dbReference type="EMBL" id="QBI00161.1"/>
    </source>
</evidence>
<protein>
    <submittedName>
        <fullName evidence="1">Uncharacterized protein</fullName>
    </submittedName>
</protein>
<accession>A0A411WTQ1</accession>
<gene>
    <name evidence="2" type="ORF">EYF70_04340</name>
    <name evidence="1" type="ORF">GCM10007387_55700</name>
</gene>
<name>A0A411WTQ1_9BURK</name>
<keyword evidence="3" id="KW-1185">Reference proteome</keyword>